<dbReference type="Pfam" id="PF19301">
    <property type="entry name" value="LigXa_C"/>
    <property type="match status" value="1"/>
</dbReference>
<feature type="domain" description="Rieske" evidence="6">
    <location>
        <begin position="27"/>
        <end position="134"/>
    </location>
</feature>
<dbReference type="InterPro" id="IPR036922">
    <property type="entry name" value="Rieske_2Fe-2S_sf"/>
</dbReference>
<reference evidence="8" key="1">
    <citation type="submission" date="2017-07" db="EMBL/GenBank/DDBJ databases">
        <title>Draft genome sequence of Effusibacillus lacus strain skLN1.</title>
        <authorList>
            <person name="Watanabe M."/>
            <person name="Kojima H."/>
            <person name="Fukui M."/>
        </authorList>
    </citation>
    <scope>NUCLEOTIDE SEQUENCE [LARGE SCALE GENOMIC DNA]</scope>
    <source>
        <strain evidence="8">skLN1</strain>
    </source>
</reference>
<dbReference type="PANTHER" id="PTHR21266">
    <property type="entry name" value="IRON-SULFUR DOMAIN CONTAINING PROTEIN"/>
    <property type="match status" value="1"/>
</dbReference>
<dbReference type="InterPro" id="IPR050584">
    <property type="entry name" value="Cholesterol_7-desaturase"/>
</dbReference>
<evidence type="ECO:0000256" key="3">
    <source>
        <dbReference type="ARBA" id="ARBA00023002"/>
    </source>
</evidence>
<dbReference type="Proteomes" id="UP000217785">
    <property type="component" value="Unassembled WGS sequence"/>
</dbReference>
<evidence type="ECO:0000256" key="1">
    <source>
        <dbReference type="ARBA" id="ARBA00022714"/>
    </source>
</evidence>
<evidence type="ECO:0000256" key="5">
    <source>
        <dbReference type="ARBA" id="ARBA00023014"/>
    </source>
</evidence>
<dbReference type="SUPFAM" id="SSF50022">
    <property type="entry name" value="ISP domain"/>
    <property type="match status" value="1"/>
</dbReference>
<evidence type="ECO:0000256" key="4">
    <source>
        <dbReference type="ARBA" id="ARBA00023004"/>
    </source>
</evidence>
<keyword evidence="4" id="KW-0408">Iron</keyword>
<evidence type="ECO:0000313" key="7">
    <source>
        <dbReference type="EMBL" id="GAX90375.1"/>
    </source>
</evidence>
<dbReference type="Gene3D" id="2.102.10.10">
    <property type="entry name" value="Rieske [2Fe-2S] iron-sulphur domain"/>
    <property type="match status" value="1"/>
</dbReference>
<dbReference type="CDD" id="cd03479">
    <property type="entry name" value="Rieske_RO_Alpha_PhDO_like"/>
    <property type="match status" value="1"/>
</dbReference>
<dbReference type="GO" id="GO:0051537">
    <property type="term" value="F:2 iron, 2 sulfur cluster binding"/>
    <property type="evidence" value="ECO:0007669"/>
    <property type="project" value="UniProtKB-KW"/>
</dbReference>
<dbReference type="OrthoDB" id="9800776at2"/>
<keyword evidence="3" id="KW-0560">Oxidoreductase</keyword>
<dbReference type="AlphaFoldDB" id="A0A292YPF5"/>
<keyword evidence="2" id="KW-0479">Metal-binding</keyword>
<sequence length="426" mass="49054">MLTREDNERITLVGSGTPMGEVFRRYWIPAVLSEELPEPDCPPVRVKLLGENLVAFRNSNGQVGLLDRYCPHRRVELFWGRNEECGLRCVYHGWKFDVKGNCVDMPNEPAESNFKNKVKIKSYPVHEAGGVVWTYMGPESEIPPLPDYEWVRAPETHRFISKTYQESNWLQALEGGIDTSHSSFAHNNNIADKNMLRNRATAPKLEVVKTPYGYNYAGIRDLGEEGNYVRAYQFVMPFQQMRGQMCKWTDGSREEYPTVRGHMWVPIDDYNTYVYNFMYSADPSVPLPHEFVMEQEKYFGRGPDDYIPGSGYRLKRNRTNDYLIDREVQRTKTFTGIEGINTQDMAFQENMDGAIVDRTIERLGTADAAIIAARHLLIEATREVQNGNKPRGVDSQTYNRIRGCDKILPKGVDWKEALKEEMTALY</sequence>
<dbReference type="GO" id="GO:0004497">
    <property type="term" value="F:monooxygenase activity"/>
    <property type="evidence" value="ECO:0007669"/>
    <property type="project" value="UniProtKB-ARBA"/>
</dbReference>
<dbReference type="InterPro" id="IPR045623">
    <property type="entry name" value="LigXa_C"/>
</dbReference>
<dbReference type="SUPFAM" id="SSF55961">
    <property type="entry name" value="Bet v1-like"/>
    <property type="match status" value="1"/>
</dbReference>
<dbReference type="PROSITE" id="PS51296">
    <property type="entry name" value="RIESKE"/>
    <property type="match status" value="1"/>
</dbReference>
<evidence type="ECO:0000259" key="6">
    <source>
        <dbReference type="PROSITE" id="PS51296"/>
    </source>
</evidence>
<gene>
    <name evidence="7" type="ORF">EFBL_2001</name>
</gene>
<keyword evidence="5" id="KW-0411">Iron-sulfur</keyword>
<protein>
    <recommendedName>
        <fullName evidence="6">Rieske domain-containing protein</fullName>
    </recommendedName>
</protein>
<dbReference type="GO" id="GO:0016705">
    <property type="term" value="F:oxidoreductase activity, acting on paired donors, with incorporation or reduction of molecular oxygen"/>
    <property type="evidence" value="ECO:0007669"/>
    <property type="project" value="UniProtKB-ARBA"/>
</dbReference>
<name>A0A292YPF5_9BACL</name>
<dbReference type="InterPro" id="IPR017941">
    <property type="entry name" value="Rieske_2Fe-2S"/>
</dbReference>
<keyword evidence="1" id="KW-0001">2Fe-2S</keyword>
<dbReference type="GO" id="GO:0005506">
    <property type="term" value="F:iron ion binding"/>
    <property type="evidence" value="ECO:0007669"/>
    <property type="project" value="InterPro"/>
</dbReference>
<dbReference type="PROSITE" id="PS00570">
    <property type="entry name" value="RING_HYDROXYL_ALPHA"/>
    <property type="match status" value="1"/>
</dbReference>
<dbReference type="Gene3D" id="3.90.380.10">
    <property type="entry name" value="Naphthalene 1,2-dioxygenase Alpha Subunit, Chain A, domain 1"/>
    <property type="match status" value="1"/>
</dbReference>
<evidence type="ECO:0000256" key="2">
    <source>
        <dbReference type="ARBA" id="ARBA00022723"/>
    </source>
</evidence>
<proteinExistence type="predicted"/>
<accession>A0A292YPF5</accession>
<comment type="caution">
    <text evidence="7">The sequence shown here is derived from an EMBL/GenBank/DDBJ whole genome shotgun (WGS) entry which is preliminary data.</text>
</comment>
<organism evidence="7 8">
    <name type="scientific">Effusibacillus lacus</name>
    <dbReference type="NCBI Taxonomy" id="1348429"/>
    <lineage>
        <taxon>Bacteria</taxon>
        <taxon>Bacillati</taxon>
        <taxon>Bacillota</taxon>
        <taxon>Bacilli</taxon>
        <taxon>Bacillales</taxon>
        <taxon>Alicyclobacillaceae</taxon>
        <taxon>Effusibacillus</taxon>
    </lineage>
</organism>
<dbReference type="Pfam" id="PF00355">
    <property type="entry name" value="Rieske"/>
    <property type="match status" value="1"/>
</dbReference>
<dbReference type="InterPro" id="IPR015881">
    <property type="entry name" value="ARHD_Rieske_2Fe_2S"/>
</dbReference>
<dbReference type="PANTHER" id="PTHR21266:SF59">
    <property type="entry name" value="BLR4922 PROTEIN"/>
    <property type="match status" value="1"/>
</dbReference>
<evidence type="ECO:0000313" key="8">
    <source>
        <dbReference type="Proteomes" id="UP000217785"/>
    </source>
</evidence>
<keyword evidence="8" id="KW-1185">Reference proteome</keyword>
<dbReference type="EMBL" id="BDUF01000057">
    <property type="protein sequence ID" value="GAX90375.1"/>
    <property type="molecule type" value="Genomic_DNA"/>
</dbReference>